<organism evidence="2 3">
    <name type="scientific">Humibacter ginsenosidimutans</name>
    <dbReference type="NCBI Taxonomy" id="2599293"/>
    <lineage>
        <taxon>Bacteria</taxon>
        <taxon>Bacillati</taxon>
        <taxon>Actinomycetota</taxon>
        <taxon>Actinomycetes</taxon>
        <taxon>Micrococcales</taxon>
        <taxon>Microbacteriaceae</taxon>
        <taxon>Humibacter</taxon>
    </lineage>
</organism>
<dbReference type="GO" id="GO:0016740">
    <property type="term" value="F:transferase activity"/>
    <property type="evidence" value="ECO:0007669"/>
    <property type="project" value="UniProtKB-KW"/>
</dbReference>
<proteinExistence type="predicted"/>
<gene>
    <name evidence="2" type="ORF">FPZ11_18335</name>
</gene>
<name>A0A5B8M8R4_9MICO</name>
<protein>
    <submittedName>
        <fullName evidence="2">Glycosyltransferase</fullName>
    </submittedName>
</protein>
<dbReference type="OrthoDB" id="153025at2"/>
<evidence type="ECO:0000259" key="1">
    <source>
        <dbReference type="Pfam" id="PF00535"/>
    </source>
</evidence>
<reference evidence="2 3" key="1">
    <citation type="submission" date="2019-07" db="EMBL/GenBank/DDBJ databases">
        <title>Full genome sequence of Humibacter sp. WJ7-1.</title>
        <authorList>
            <person name="Im W.-T."/>
        </authorList>
    </citation>
    <scope>NUCLEOTIDE SEQUENCE [LARGE SCALE GENOMIC DNA]</scope>
    <source>
        <strain evidence="2 3">WJ7-1</strain>
    </source>
</reference>
<dbReference type="AlphaFoldDB" id="A0A5B8M8R4"/>
<dbReference type="InterPro" id="IPR001173">
    <property type="entry name" value="Glyco_trans_2-like"/>
</dbReference>
<accession>A0A5B8M8R4</accession>
<dbReference type="EMBL" id="CP042305">
    <property type="protein sequence ID" value="QDZ16444.1"/>
    <property type="molecule type" value="Genomic_DNA"/>
</dbReference>
<dbReference type="SUPFAM" id="SSF53448">
    <property type="entry name" value="Nucleotide-diphospho-sugar transferases"/>
    <property type="match status" value="1"/>
</dbReference>
<dbReference type="KEGG" id="huw:FPZ11_18335"/>
<keyword evidence="3" id="KW-1185">Reference proteome</keyword>
<dbReference type="Pfam" id="PF00535">
    <property type="entry name" value="Glycos_transf_2"/>
    <property type="match status" value="1"/>
</dbReference>
<dbReference type="InterPro" id="IPR029044">
    <property type="entry name" value="Nucleotide-diphossugar_trans"/>
</dbReference>
<evidence type="ECO:0000313" key="2">
    <source>
        <dbReference type="EMBL" id="QDZ16444.1"/>
    </source>
</evidence>
<dbReference type="Proteomes" id="UP000320216">
    <property type="component" value="Chromosome"/>
</dbReference>
<dbReference type="Gene3D" id="3.90.550.10">
    <property type="entry name" value="Spore Coat Polysaccharide Biosynthesis Protein SpsA, Chain A"/>
    <property type="match status" value="1"/>
</dbReference>
<evidence type="ECO:0000313" key="3">
    <source>
        <dbReference type="Proteomes" id="UP000320216"/>
    </source>
</evidence>
<sequence length="340" mass="37064">MQERAAFGTIAMAAYNPDPELFARQLRSIAAQTHTDFECLISADGSPDRVAESVALAVPGDDRFTVIGFDDRCGFYGNFERVVAASDPRASWIALSDQDDYWYPNKLETLLPHLENHSLVSGQARVVEYPSGRVITPNTERMDLSAAHFTLTNQFTGGICVMRRDLIDIALPFPRLATPSEVHDHWLAVCASAASGTVVTQDVVQDYVQHGGNAIGEMLSESSAVNPASSWATVRSIADRYEGGHGPAAVARAVFKVSVGWRQLMVETLARRVPPSADVELLLELYGRKRGFAHTFAFIRDARKRGLVAGRSVVEYLGGWVAGWFVRGRSIAVPASTNAP</sequence>
<keyword evidence="2" id="KW-0808">Transferase</keyword>
<dbReference type="RefSeq" id="WP_146322448.1">
    <property type="nucleotide sequence ID" value="NZ_CP042305.1"/>
</dbReference>
<feature type="domain" description="Glycosyltransferase 2-like" evidence="1">
    <location>
        <begin position="9"/>
        <end position="140"/>
    </location>
</feature>